<evidence type="ECO:0000313" key="2">
    <source>
        <dbReference type="Proteomes" id="UP000809137"/>
    </source>
</evidence>
<evidence type="ECO:0008006" key="3">
    <source>
        <dbReference type="Google" id="ProtNLM"/>
    </source>
</evidence>
<sequence>MATLKELMDRLTPERRARVKARAAELRKEIEASTRREAQKDITKG</sequence>
<dbReference type="EMBL" id="JAFCXS010000015">
    <property type="protein sequence ID" value="MBM0748968.1"/>
    <property type="molecule type" value="Genomic_DNA"/>
</dbReference>
<reference evidence="1 2" key="1">
    <citation type="submission" date="2021-01" db="EMBL/GenBank/DDBJ databases">
        <title>Complete genome sequence of Pantoea eucrina OB49, a heavy metal tolerant bacterium with PGPR potential isolated from wheat in Algeria.</title>
        <authorList>
            <person name="Lekired A."/>
            <person name="Ouzari I.H."/>
        </authorList>
    </citation>
    <scope>NUCLEOTIDE SEQUENCE [LARGE SCALE GENOMIC DNA]</scope>
    <source>
        <strain evidence="1 2">OB49</strain>
    </source>
</reference>
<accession>A0ABS1ZAF7</accession>
<protein>
    <recommendedName>
        <fullName evidence="3">GatB/YqeY domain-containing protein</fullName>
    </recommendedName>
</protein>
<name>A0ABS1ZAF7_9GAMM</name>
<comment type="caution">
    <text evidence="1">The sequence shown here is derived from an EMBL/GenBank/DDBJ whole genome shotgun (WGS) entry which is preliminary data.</text>
</comment>
<keyword evidence="2" id="KW-1185">Reference proteome</keyword>
<gene>
    <name evidence="1" type="ORF">JJB79_16375</name>
</gene>
<proteinExistence type="predicted"/>
<evidence type="ECO:0000313" key="1">
    <source>
        <dbReference type="EMBL" id="MBM0748968.1"/>
    </source>
</evidence>
<organism evidence="1 2">
    <name type="scientific">Pantoea eucrina</name>
    <dbReference type="NCBI Taxonomy" id="472693"/>
    <lineage>
        <taxon>Bacteria</taxon>
        <taxon>Pseudomonadati</taxon>
        <taxon>Pseudomonadota</taxon>
        <taxon>Gammaproteobacteria</taxon>
        <taxon>Enterobacterales</taxon>
        <taxon>Erwiniaceae</taxon>
        <taxon>Pantoea</taxon>
    </lineage>
</organism>
<dbReference type="Proteomes" id="UP000809137">
    <property type="component" value="Unassembled WGS sequence"/>
</dbReference>
<dbReference type="RefSeq" id="WP_192415542.1">
    <property type="nucleotide sequence ID" value="NZ_JAFCXS010000015.1"/>
</dbReference>